<gene>
    <name evidence="2" type="ORF">N0V93_002853</name>
</gene>
<dbReference type="AlphaFoldDB" id="A0A9W8YX85"/>
<organism evidence="2 3">
    <name type="scientific">Gnomoniopsis smithogilvyi</name>
    <dbReference type="NCBI Taxonomy" id="1191159"/>
    <lineage>
        <taxon>Eukaryota</taxon>
        <taxon>Fungi</taxon>
        <taxon>Dikarya</taxon>
        <taxon>Ascomycota</taxon>
        <taxon>Pezizomycotina</taxon>
        <taxon>Sordariomycetes</taxon>
        <taxon>Sordariomycetidae</taxon>
        <taxon>Diaporthales</taxon>
        <taxon>Gnomoniaceae</taxon>
        <taxon>Gnomoniopsis</taxon>
    </lineage>
</organism>
<evidence type="ECO:0000313" key="2">
    <source>
        <dbReference type="EMBL" id="KAJ4393639.1"/>
    </source>
</evidence>
<evidence type="ECO:0000313" key="3">
    <source>
        <dbReference type="Proteomes" id="UP001140453"/>
    </source>
</evidence>
<dbReference type="InterPro" id="IPR041667">
    <property type="entry name" value="Cupin_8"/>
</dbReference>
<dbReference type="Gene3D" id="2.60.120.650">
    <property type="entry name" value="Cupin"/>
    <property type="match status" value="1"/>
</dbReference>
<accession>A0A9W8YX85</accession>
<dbReference type="Proteomes" id="UP001140453">
    <property type="component" value="Unassembled WGS sequence"/>
</dbReference>
<dbReference type="InterPro" id="IPR003347">
    <property type="entry name" value="JmjC_dom"/>
</dbReference>
<dbReference type="PANTHER" id="PTHR12461:SF105">
    <property type="entry name" value="HYPOXIA-INDUCIBLE FACTOR 1-ALPHA INHIBITOR"/>
    <property type="match status" value="1"/>
</dbReference>
<dbReference type="EMBL" id="JAPEVB010000002">
    <property type="protein sequence ID" value="KAJ4393639.1"/>
    <property type="molecule type" value="Genomic_DNA"/>
</dbReference>
<dbReference type="SUPFAM" id="SSF51197">
    <property type="entry name" value="Clavaminate synthase-like"/>
    <property type="match status" value="1"/>
</dbReference>
<comment type="caution">
    <text evidence="2">The sequence shown here is derived from an EMBL/GenBank/DDBJ whole genome shotgun (WGS) entry which is preliminary data.</text>
</comment>
<feature type="domain" description="JmjC" evidence="1">
    <location>
        <begin position="127"/>
        <end position="295"/>
    </location>
</feature>
<protein>
    <recommendedName>
        <fullName evidence="1">JmjC domain-containing protein</fullName>
    </recommendedName>
</protein>
<reference evidence="2" key="1">
    <citation type="submission" date="2022-10" db="EMBL/GenBank/DDBJ databases">
        <title>Tapping the CABI collections for fungal endophytes: first genome assemblies for Collariella, Neodidymelliopsis, Ascochyta clinopodiicola, Didymella pomorum, Didymosphaeria variabile, Neocosmospora piperis and Neocucurbitaria cava.</title>
        <authorList>
            <person name="Hill R."/>
        </authorList>
    </citation>
    <scope>NUCLEOTIDE SEQUENCE</scope>
    <source>
        <strain evidence="2">IMI 355082</strain>
    </source>
</reference>
<evidence type="ECO:0000259" key="1">
    <source>
        <dbReference type="PROSITE" id="PS51184"/>
    </source>
</evidence>
<proteinExistence type="predicted"/>
<dbReference type="PROSITE" id="PS51184">
    <property type="entry name" value="JMJC"/>
    <property type="match status" value="1"/>
</dbReference>
<dbReference type="OrthoDB" id="263283at2759"/>
<sequence>MSAYLKSFASTTMLPFELAYPQTHRLYGEVVHQFIESLRQEDGLDSATKRVTTDPNFDNRASPATCAGLADLLQAQLPPISEMDNPERMGRPKDYKLQKTLHFTAPLALLDAAVKFNFKRPDTGIRNLYVAQAPLNDLPKELQDDLPVPKIVKKAGKGDIYDSSIWLGLEPTYTPLHRDPNPNLFIQLCGNKIVRLLPPASGERVYREVQSRLGTHLRVNSRLRGTEMMDGPERYLMHNAIWNQVADDQELPRREMQEGMLQPGDSLFIPKGWWHSVKSEDDAGRLNASVNWWFR</sequence>
<name>A0A9W8YX85_9PEZI</name>
<dbReference type="Pfam" id="PF13621">
    <property type="entry name" value="Cupin_8"/>
    <property type="match status" value="1"/>
</dbReference>
<keyword evidence="3" id="KW-1185">Reference proteome</keyword>
<dbReference type="PANTHER" id="PTHR12461">
    <property type="entry name" value="HYPOXIA-INDUCIBLE FACTOR 1 ALPHA INHIBITOR-RELATED"/>
    <property type="match status" value="1"/>
</dbReference>